<dbReference type="STRING" id="75743.A0A401PI36"/>
<evidence type="ECO:0000313" key="2">
    <source>
        <dbReference type="EMBL" id="GCB72764.1"/>
    </source>
</evidence>
<evidence type="ECO:0008006" key="4">
    <source>
        <dbReference type="Google" id="ProtNLM"/>
    </source>
</evidence>
<dbReference type="OrthoDB" id="6219513at2759"/>
<evidence type="ECO:0000313" key="3">
    <source>
        <dbReference type="Proteomes" id="UP000288216"/>
    </source>
</evidence>
<evidence type="ECO:0000256" key="1">
    <source>
        <dbReference type="SAM" id="SignalP"/>
    </source>
</evidence>
<dbReference type="Proteomes" id="UP000288216">
    <property type="component" value="Unassembled WGS sequence"/>
</dbReference>
<dbReference type="SUPFAM" id="SSF52058">
    <property type="entry name" value="L domain-like"/>
    <property type="match status" value="1"/>
</dbReference>
<comment type="caution">
    <text evidence="2">The sequence shown here is derived from an EMBL/GenBank/DDBJ whole genome shotgun (WGS) entry which is preliminary data.</text>
</comment>
<accession>A0A401PI36</accession>
<gene>
    <name evidence="2" type="ORF">scyTo_0002175</name>
</gene>
<protein>
    <recommendedName>
        <fullName evidence="4">Receptor L-domain domain-containing protein</fullName>
    </recommendedName>
</protein>
<dbReference type="OMA" id="VALFLCH"/>
<feature type="signal peptide" evidence="1">
    <location>
        <begin position="1"/>
        <end position="20"/>
    </location>
</feature>
<name>A0A401PI36_SCYTO</name>
<dbReference type="EMBL" id="BFAA01000527">
    <property type="protein sequence ID" value="GCB72764.1"/>
    <property type="molecule type" value="Genomic_DNA"/>
</dbReference>
<reference evidence="2 3" key="1">
    <citation type="journal article" date="2018" name="Nat. Ecol. Evol.">
        <title>Shark genomes provide insights into elasmobranch evolution and the origin of vertebrates.</title>
        <authorList>
            <person name="Hara Y"/>
            <person name="Yamaguchi K"/>
            <person name="Onimaru K"/>
            <person name="Kadota M"/>
            <person name="Koyanagi M"/>
            <person name="Keeley SD"/>
            <person name="Tatsumi K"/>
            <person name="Tanaka K"/>
            <person name="Motone F"/>
            <person name="Kageyama Y"/>
            <person name="Nozu R"/>
            <person name="Adachi N"/>
            <person name="Nishimura O"/>
            <person name="Nakagawa R"/>
            <person name="Tanegashima C"/>
            <person name="Kiyatake I"/>
            <person name="Matsumoto R"/>
            <person name="Murakumo K"/>
            <person name="Nishida K"/>
            <person name="Terakita A"/>
            <person name="Kuratani S"/>
            <person name="Sato K"/>
            <person name="Hyodo S Kuraku.S."/>
        </authorList>
    </citation>
    <scope>NUCLEOTIDE SEQUENCE [LARGE SCALE GENOMIC DNA]</scope>
</reference>
<keyword evidence="3" id="KW-1185">Reference proteome</keyword>
<dbReference type="InterPro" id="IPR036941">
    <property type="entry name" value="Rcpt_L-dom_sf"/>
</dbReference>
<organism evidence="2 3">
    <name type="scientific">Scyliorhinus torazame</name>
    <name type="common">Cloudy catshark</name>
    <name type="synonym">Catulus torazame</name>
    <dbReference type="NCBI Taxonomy" id="75743"/>
    <lineage>
        <taxon>Eukaryota</taxon>
        <taxon>Metazoa</taxon>
        <taxon>Chordata</taxon>
        <taxon>Craniata</taxon>
        <taxon>Vertebrata</taxon>
        <taxon>Chondrichthyes</taxon>
        <taxon>Elasmobranchii</taxon>
        <taxon>Galeomorphii</taxon>
        <taxon>Galeoidea</taxon>
        <taxon>Carcharhiniformes</taxon>
        <taxon>Scyliorhinidae</taxon>
        <taxon>Scyliorhinus</taxon>
    </lineage>
</organism>
<sequence length="81" mass="9076">MTHLQVLGICLLWIVNGVSSQSVCAGTENRLSSLFGQEQQYQQLQKMYVNCEIVMGNLEITNINANRNLTFLRVGTKGFPL</sequence>
<keyword evidence="1" id="KW-0732">Signal</keyword>
<proteinExistence type="predicted"/>
<dbReference type="AlphaFoldDB" id="A0A401PI36"/>
<feature type="chain" id="PRO_5019525530" description="Receptor L-domain domain-containing protein" evidence="1">
    <location>
        <begin position="21"/>
        <end position="81"/>
    </location>
</feature>
<dbReference type="Gene3D" id="3.80.20.20">
    <property type="entry name" value="Receptor L-domain"/>
    <property type="match status" value="1"/>
</dbReference>